<organism evidence="1">
    <name type="scientific">Anguilla anguilla</name>
    <name type="common">European freshwater eel</name>
    <name type="synonym">Muraena anguilla</name>
    <dbReference type="NCBI Taxonomy" id="7936"/>
    <lineage>
        <taxon>Eukaryota</taxon>
        <taxon>Metazoa</taxon>
        <taxon>Chordata</taxon>
        <taxon>Craniata</taxon>
        <taxon>Vertebrata</taxon>
        <taxon>Euteleostomi</taxon>
        <taxon>Actinopterygii</taxon>
        <taxon>Neopterygii</taxon>
        <taxon>Teleostei</taxon>
        <taxon>Anguilliformes</taxon>
        <taxon>Anguillidae</taxon>
        <taxon>Anguilla</taxon>
    </lineage>
</organism>
<reference evidence="1" key="1">
    <citation type="submission" date="2014-11" db="EMBL/GenBank/DDBJ databases">
        <authorList>
            <person name="Amaro Gonzalez C."/>
        </authorList>
    </citation>
    <scope>NUCLEOTIDE SEQUENCE</scope>
</reference>
<dbReference type="AlphaFoldDB" id="A0A0E9UL03"/>
<protein>
    <submittedName>
        <fullName evidence="1">Uncharacterized protein</fullName>
    </submittedName>
</protein>
<accession>A0A0E9UL03</accession>
<dbReference type="EMBL" id="GBXM01042171">
    <property type="protein sequence ID" value="JAH66406.1"/>
    <property type="molecule type" value="Transcribed_RNA"/>
</dbReference>
<evidence type="ECO:0000313" key="1">
    <source>
        <dbReference type="EMBL" id="JAH66406.1"/>
    </source>
</evidence>
<reference evidence="1" key="2">
    <citation type="journal article" date="2015" name="Fish Shellfish Immunol.">
        <title>Early steps in the European eel (Anguilla anguilla)-Vibrio vulnificus interaction in the gills: Role of the RtxA13 toxin.</title>
        <authorList>
            <person name="Callol A."/>
            <person name="Pajuelo D."/>
            <person name="Ebbesson L."/>
            <person name="Teles M."/>
            <person name="MacKenzie S."/>
            <person name="Amaro C."/>
        </authorList>
    </citation>
    <scope>NUCLEOTIDE SEQUENCE</scope>
</reference>
<name>A0A0E9UL03_ANGAN</name>
<sequence>MVKWTVLKFRSSTLYTMC</sequence>
<proteinExistence type="predicted"/>